<feature type="region of interest" description="Disordered" evidence="3">
    <location>
        <begin position="394"/>
        <end position="423"/>
    </location>
</feature>
<sequence>MKMEVESIISQDFDESEVDICNVFVKYLPCNFNEADLHELFEKYGEIVNTKVMVNIKTGNSLGYGFVRFSNPEDAQEAIKHMNRHQIGYKTLLCKLSKPSNSPPVSPYPNGCSHEPSSPTSEQQREPSNTLYVRVLSPTITDAILKQTFCQFGEVAEAQVLIDTNSGKSKRAGVIRFSNIQHSINALQNMSGSLILGETPLVVKYAPNKKQIQQIPHLSLSGSTSSINSINGSVSPTITSSPSMSSISSSSSIQQSPQRSPSPQPLPIPPQHSSSPQPLPIPPQRSSSPQPQPIPQVPQYTYIYQNEPYSGYYTQEYNSNTYPNSYYPQIYSNEPIIISSSPNSSPPIYQVHHAPAPANWSQNESNYYIYHHPQTPQYYYHHHHHPQQPTIVYSLPQTQPQPHHSPSNSPQISPRERSSKNTNNINAGSILICTYKGTLENSYLINIFSKYGDLKSINININPNNGKSKCFVTFNNIENALVAQQNLDNTRIGSQFIRVKFLTVN</sequence>
<evidence type="ECO:0000256" key="3">
    <source>
        <dbReference type="SAM" id="MobiDB-lite"/>
    </source>
</evidence>
<dbReference type="VEuPathDB" id="AmoebaDB:DICPUDRAFT_41462"/>
<evidence type="ECO:0000259" key="4">
    <source>
        <dbReference type="PROSITE" id="PS50102"/>
    </source>
</evidence>
<dbReference type="EMBL" id="GL871331">
    <property type="protein sequence ID" value="EGC30411.1"/>
    <property type="molecule type" value="Genomic_DNA"/>
</dbReference>
<dbReference type="GeneID" id="10510611"/>
<dbReference type="InterPro" id="IPR052462">
    <property type="entry name" value="SLIRP/GR-RBP-like"/>
</dbReference>
<reference evidence="6" key="1">
    <citation type="journal article" date="2011" name="Genome Biol.">
        <title>Comparative genomics of the social amoebae Dictyostelium discoideum and Dictyostelium purpureum.</title>
        <authorList>
            <consortium name="US DOE Joint Genome Institute (JGI-PGF)"/>
            <person name="Sucgang R."/>
            <person name="Kuo A."/>
            <person name="Tian X."/>
            <person name="Salerno W."/>
            <person name="Parikh A."/>
            <person name="Feasley C.L."/>
            <person name="Dalin E."/>
            <person name="Tu H."/>
            <person name="Huang E."/>
            <person name="Barry K."/>
            <person name="Lindquist E."/>
            <person name="Shapiro H."/>
            <person name="Bruce D."/>
            <person name="Schmutz J."/>
            <person name="Salamov A."/>
            <person name="Fey P."/>
            <person name="Gaudet P."/>
            <person name="Anjard C."/>
            <person name="Babu M.M."/>
            <person name="Basu S."/>
            <person name="Bushmanova Y."/>
            <person name="van der Wel H."/>
            <person name="Katoh-Kurasawa M."/>
            <person name="Dinh C."/>
            <person name="Coutinho P.M."/>
            <person name="Saito T."/>
            <person name="Elias M."/>
            <person name="Schaap P."/>
            <person name="Kay R.R."/>
            <person name="Henrissat B."/>
            <person name="Eichinger L."/>
            <person name="Rivero F."/>
            <person name="Putnam N.H."/>
            <person name="West C.M."/>
            <person name="Loomis W.F."/>
            <person name="Chisholm R.L."/>
            <person name="Shaulsky G."/>
            <person name="Strassmann J.E."/>
            <person name="Queller D.C."/>
            <person name="Kuspa A."/>
            <person name="Grigoriev I.V."/>
        </authorList>
    </citation>
    <scope>NUCLEOTIDE SEQUENCE [LARGE SCALE GENOMIC DNA]</scope>
    <source>
        <strain evidence="6">QSDP1</strain>
    </source>
</reference>
<dbReference type="FunCoup" id="F1A062">
    <property type="interactions" value="743"/>
</dbReference>
<dbReference type="GO" id="GO:0003723">
    <property type="term" value="F:RNA binding"/>
    <property type="evidence" value="ECO:0007669"/>
    <property type="project" value="UniProtKB-UniRule"/>
</dbReference>
<dbReference type="AlphaFoldDB" id="F1A062"/>
<dbReference type="InterPro" id="IPR000504">
    <property type="entry name" value="RRM_dom"/>
</dbReference>
<keyword evidence="1 2" id="KW-0694">RNA-binding</keyword>
<dbReference type="STRING" id="5786.F1A062"/>
<dbReference type="OMA" id="YAEYETV"/>
<evidence type="ECO:0000256" key="2">
    <source>
        <dbReference type="PROSITE-ProRule" id="PRU00176"/>
    </source>
</evidence>
<evidence type="ECO:0000256" key="1">
    <source>
        <dbReference type="ARBA" id="ARBA00022884"/>
    </source>
</evidence>
<dbReference type="FunFam" id="3.30.70.330:FF:001500">
    <property type="match status" value="2"/>
</dbReference>
<gene>
    <name evidence="5" type="ORF">DICPUDRAFT_41462</name>
</gene>
<dbReference type="CDD" id="cd00590">
    <property type="entry name" value="RRM_SF"/>
    <property type="match status" value="1"/>
</dbReference>
<dbReference type="Gene3D" id="3.30.70.330">
    <property type="match status" value="3"/>
</dbReference>
<feature type="compositionally biased region" description="Polar residues" evidence="3">
    <location>
        <begin position="115"/>
        <end position="128"/>
    </location>
</feature>
<dbReference type="KEGG" id="dpp:DICPUDRAFT_41462"/>
<feature type="region of interest" description="Disordered" evidence="3">
    <location>
        <begin position="100"/>
        <end position="128"/>
    </location>
</feature>
<evidence type="ECO:0000313" key="5">
    <source>
        <dbReference type="EMBL" id="EGC30411.1"/>
    </source>
</evidence>
<protein>
    <recommendedName>
        <fullName evidence="4">RRM domain-containing protein</fullName>
    </recommendedName>
</protein>
<name>F1A062_DICPU</name>
<dbReference type="RefSeq" id="XP_003293056.1">
    <property type="nucleotide sequence ID" value="XM_003293008.1"/>
</dbReference>
<feature type="domain" description="RRM" evidence="4">
    <location>
        <begin position="21"/>
        <end position="99"/>
    </location>
</feature>
<dbReference type="SMART" id="SM00360">
    <property type="entry name" value="RRM"/>
    <property type="match status" value="3"/>
</dbReference>
<dbReference type="OrthoDB" id="266020at2759"/>
<feature type="compositionally biased region" description="Low complexity" evidence="3">
    <location>
        <begin position="231"/>
        <end position="259"/>
    </location>
</feature>
<organism evidence="5 6">
    <name type="scientific">Dictyostelium purpureum</name>
    <name type="common">Slime mold</name>
    <dbReference type="NCBI Taxonomy" id="5786"/>
    <lineage>
        <taxon>Eukaryota</taxon>
        <taxon>Amoebozoa</taxon>
        <taxon>Evosea</taxon>
        <taxon>Eumycetozoa</taxon>
        <taxon>Dictyostelia</taxon>
        <taxon>Dictyosteliales</taxon>
        <taxon>Dictyosteliaceae</taxon>
        <taxon>Dictyostelium</taxon>
    </lineage>
</organism>
<evidence type="ECO:0000313" key="6">
    <source>
        <dbReference type="Proteomes" id="UP000001064"/>
    </source>
</evidence>
<feature type="domain" description="RRM" evidence="4">
    <location>
        <begin position="428"/>
        <end position="504"/>
    </location>
</feature>
<feature type="compositionally biased region" description="Pro residues" evidence="3">
    <location>
        <begin position="260"/>
        <end position="270"/>
    </location>
</feature>
<dbReference type="Proteomes" id="UP000001064">
    <property type="component" value="Unassembled WGS sequence"/>
</dbReference>
<feature type="compositionally biased region" description="Low complexity" evidence="3">
    <location>
        <begin position="394"/>
        <end position="413"/>
    </location>
</feature>
<feature type="region of interest" description="Disordered" evidence="3">
    <location>
        <begin position="231"/>
        <end position="296"/>
    </location>
</feature>
<accession>F1A062</accession>
<dbReference type="PROSITE" id="PS50102">
    <property type="entry name" value="RRM"/>
    <property type="match status" value="3"/>
</dbReference>
<dbReference type="InParanoid" id="F1A062"/>
<dbReference type="FunFam" id="3.30.70.330:FF:001700">
    <property type="match status" value="1"/>
</dbReference>
<dbReference type="InterPro" id="IPR012677">
    <property type="entry name" value="Nucleotide-bd_a/b_plait_sf"/>
</dbReference>
<dbReference type="PANTHER" id="PTHR48027">
    <property type="entry name" value="HETEROGENEOUS NUCLEAR RIBONUCLEOPROTEIN 87F-RELATED"/>
    <property type="match status" value="1"/>
</dbReference>
<proteinExistence type="predicted"/>
<keyword evidence="6" id="KW-1185">Reference proteome</keyword>
<feature type="domain" description="RRM" evidence="4">
    <location>
        <begin position="129"/>
        <end position="208"/>
    </location>
</feature>
<dbReference type="eggNOG" id="KOG0145">
    <property type="taxonomic scope" value="Eukaryota"/>
</dbReference>
<dbReference type="Pfam" id="PF00076">
    <property type="entry name" value="RRM_1"/>
    <property type="match status" value="3"/>
</dbReference>
<dbReference type="InterPro" id="IPR035979">
    <property type="entry name" value="RBD_domain_sf"/>
</dbReference>
<dbReference type="SUPFAM" id="SSF54928">
    <property type="entry name" value="RNA-binding domain, RBD"/>
    <property type="match status" value="2"/>
</dbReference>